<evidence type="ECO:0000313" key="1">
    <source>
        <dbReference type="EMBL" id="TFK71826.1"/>
    </source>
</evidence>
<dbReference type="EMBL" id="ML208293">
    <property type="protein sequence ID" value="TFK71826.1"/>
    <property type="molecule type" value="Genomic_DNA"/>
</dbReference>
<keyword evidence="1" id="KW-0378">Hydrolase</keyword>
<organism evidence="1 2">
    <name type="scientific">Pluteus cervinus</name>
    <dbReference type="NCBI Taxonomy" id="181527"/>
    <lineage>
        <taxon>Eukaryota</taxon>
        <taxon>Fungi</taxon>
        <taxon>Dikarya</taxon>
        <taxon>Basidiomycota</taxon>
        <taxon>Agaricomycotina</taxon>
        <taxon>Agaricomycetes</taxon>
        <taxon>Agaricomycetidae</taxon>
        <taxon>Agaricales</taxon>
        <taxon>Pluteineae</taxon>
        <taxon>Pluteaceae</taxon>
        <taxon>Pluteus</taxon>
    </lineage>
</organism>
<protein>
    <submittedName>
        <fullName evidence="1">P-loop containing nucleoside triphosphate hydrolase protein</fullName>
    </submittedName>
</protein>
<sequence length="379" mass="42662">MANASNSTTRPHTTWDIQKIRNLVELKFGKRPCWFQTQVATALHEGKDVVGCAATGAGKSLSFYIKALMSLEDGEDKMMIMASPLKVLAKQNVQAIKKAGLSAIAVSSRNANKKTFKNIEAGKYNVVIMSPEILMSKRMEAMWSKKAVVSRLSYFVFDEGHCVSQWSSFRKEYAQLGTLRALIPKLVPFYVASATLPPSIFAEVVRLLQLRPAPQTKVIAYSNDRPDIFLTVRGLRYPVKSFRDLDFLIPKGWKEGDLLPEKFVIFFDNIKEAQSAVHHLRTLLPKGVGRKVIKYFHAVMSDEYREKAVVDLREGRLWGICATDAFGMGMDLPDIKLVIQWKATCDFSTLWQRFGRTARGRGVTGTALLLVEPKHLDEK</sequence>
<accession>A0ACD3B211</accession>
<feature type="non-terminal residue" evidence="1">
    <location>
        <position position="379"/>
    </location>
</feature>
<name>A0ACD3B211_9AGAR</name>
<dbReference type="Proteomes" id="UP000308600">
    <property type="component" value="Unassembled WGS sequence"/>
</dbReference>
<gene>
    <name evidence="1" type="ORF">BDN72DRAFT_816959</name>
</gene>
<reference evidence="1 2" key="1">
    <citation type="journal article" date="2019" name="Nat. Ecol. Evol.">
        <title>Megaphylogeny resolves global patterns of mushroom evolution.</title>
        <authorList>
            <person name="Varga T."/>
            <person name="Krizsan K."/>
            <person name="Foldi C."/>
            <person name="Dima B."/>
            <person name="Sanchez-Garcia M."/>
            <person name="Sanchez-Ramirez S."/>
            <person name="Szollosi G.J."/>
            <person name="Szarkandi J.G."/>
            <person name="Papp V."/>
            <person name="Albert L."/>
            <person name="Andreopoulos W."/>
            <person name="Angelini C."/>
            <person name="Antonin V."/>
            <person name="Barry K.W."/>
            <person name="Bougher N.L."/>
            <person name="Buchanan P."/>
            <person name="Buyck B."/>
            <person name="Bense V."/>
            <person name="Catcheside P."/>
            <person name="Chovatia M."/>
            <person name="Cooper J."/>
            <person name="Damon W."/>
            <person name="Desjardin D."/>
            <person name="Finy P."/>
            <person name="Geml J."/>
            <person name="Haridas S."/>
            <person name="Hughes K."/>
            <person name="Justo A."/>
            <person name="Karasinski D."/>
            <person name="Kautmanova I."/>
            <person name="Kiss B."/>
            <person name="Kocsube S."/>
            <person name="Kotiranta H."/>
            <person name="LaButti K.M."/>
            <person name="Lechner B.E."/>
            <person name="Liimatainen K."/>
            <person name="Lipzen A."/>
            <person name="Lukacs Z."/>
            <person name="Mihaltcheva S."/>
            <person name="Morgado L.N."/>
            <person name="Niskanen T."/>
            <person name="Noordeloos M.E."/>
            <person name="Ohm R.A."/>
            <person name="Ortiz-Santana B."/>
            <person name="Ovrebo C."/>
            <person name="Racz N."/>
            <person name="Riley R."/>
            <person name="Savchenko A."/>
            <person name="Shiryaev A."/>
            <person name="Soop K."/>
            <person name="Spirin V."/>
            <person name="Szebenyi C."/>
            <person name="Tomsovsky M."/>
            <person name="Tulloss R.E."/>
            <person name="Uehling J."/>
            <person name="Grigoriev I.V."/>
            <person name="Vagvolgyi C."/>
            <person name="Papp T."/>
            <person name="Martin F.M."/>
            <person name="Miettinen O."/>
            <person name="Hibbett D.S."/>
            <person name="Nagy L.G."/>
        </authorList>
    </citation>
    <scope>NUCLEOTIDE SEQUENCE [LARGE SCALE GENOMIC DNA]</scope>
    <source>
        <strain evidence="1 2">NL-1719</strain>
    </source>
</reference>
<keyword evidence="2" id="KW-1185">Reference proteome</keyword>
<evidence type="ECO:0000313" key="2">
    <source>
        <dbReference type="Proteomes" id="UP000308600"/>
    </source>
</evidence>
<proteinExistence type="predicted"/>